<dbReference type="GO" id="GO:0016705">
    <property type="term" value="F:oxidoreductase activity, acting on paired donors, with incorporation or reduction of molecular oxygen"/>
    <property type="evidence" value="ECO:0007669"/>
    <property type="project" value="InterPro"/>
</dbReference>
<dbReference type="OrthoDB" id="6491376at2759"/>
<evidence type="ECO:0000313" key="8">
    <source>
        <dbReference type="Proteomes" id="UP000759131"/>
    </source>
</evidence>
<organism evidence="7">
    <name type="scientific">Medioppia subpectinata</name>
    <dbReference type="NCBI Taxonomy" id="1979941"/>
    <lineage>
        <taxon>Eukaryota</taxon>
        <taxon>Metazoa</taxon>
        <taxon>Ecdysozoa</taxon>
        <taxon>Arthropoda</taxon>
        <taxon>Chelicerata</taxon>
        <taxon>Arachnida</taxon>
        <taxon>Acari</taxon>
        <taxon>Acariformes</taxon>
        <taxon>Sarcoptiformes</taxon>
        <taxon>Oribatida</taxon>
        <taxon>Brachypylina</taxon>
        <taxon>Oppioidea</taxon>
        <taxon>Oppiidae</taxon>
        <taxon>Medioppia</taxon>
    </lineage>
</organism>
<dbReference type="InterPro" id="IPR002401">
    <property type="entry name" value="Cyt_P450_E_grp-I"/>
</dbReference>
<dbReference type="PRINTS" id="PR00385">
    <property type="entry name" value="P450"/>
</dbReference>
<protein>
    <recommendedName>
        <fullName evidence="9">Cytochrome P450</fullName>
    </recommendedName>
</protein>
<reference evidence="7" key="1">
    <citation type="submission" date="2020-11" db="EMBL/GenBank/DDBJ databases">
        <authorList>
            <person name="Tran Van P."/>
        </authorList>
    </citation>
    <scope>NUCLEOTIDE SEQUENCE</scope>
</reference>
<dbReference type="SUPFAM" id="SSF48264">
    <property type="entry name" value="Cytochrome P450"/>
    <property type="match status" value="1"/>
</dbReference>
<dbReference type="EMBL" id="OC857853">
    <property type="protein sequence ID" value="CAD7625730.1"/>
    <property type="molecule type" value="Genomic_DNA"/>
</dbReference>
<dbReference type="PROSITE" id="PS00086">
    <property type="entry name" value="CYTOCHROME_P450"/>
    <property type="match status" value="1"/>
</dbReference>
<dbReference type="EMBL" id="CAJPIZ010003278">
    <property type="protein sequence ID" value="CAG2106160.1"/>
    <property type="molecule type" value="Genomic_DNA"/>
</dbReference>
<sequence length="391" mass="45688">MHGRNLKQHISQKLADLCKLYGPVVTVWVGPLPIVLISDPDIVKQAFSKLECFGKFQAIFGNIYNTHKHYDVALNNHFESWQWLRKMTHSGIRFDQKMSTKFQYANIVLTQDVRNSYAIYEYIPIFRYFMSNPLEKLQQIYNECFNYTINELKTRENNYDESNERDFCDQFIGANRRAELKRKPGFEFLNRDNIAAVIMDIYLAGPDTTSHQLLWLILLMTYYSDWQNVMRQEIDDKLGDRAPVVDDKQCLHNVMAFLYETVRYRNAAPIASPHMALEDTTIGGIYPIPNKTIVIQHSYSILKDDKYWPNGEQFSPARFLDDHGCFRSQRSSAYIPFGTGMRKCPGESIVINGLFLIMVKFLQYTRNHTIRLTDKYYTPESIEPNRDGNAL</sequence>
<evidence type="ECO:0000256" key="1">
    <source>
        <dbReference type="ARBA" id="ARBA00010617"/>
    </source>
</evidence>
<keyword evidence="3 5" id="KW-0408">Iron</keyword>
<dbReference type="InterPro" id="IPR050182">
    <property type="entry name" value="Cytochrome_P450_fam2"/>
</dbReference>
<evidence type="ECO:0000256" key="3">
    <source>
        <dbReference type="ARBA" id="ARBA00023004"/>
    </source>
</evidence>
<accession>A0A7R9PYR2</accession>
<evidence type="ECO:0000256" key="5">
    <source>
        <dbReference type="PIRSR" id="PIRSR602401-1"/>
    </source>
</evidence>
<comment type="similarity">
    <text evidence="1 6">Belongs to the cytochrome P450 family.</text>
</comment>
<dbReference type="GO" id="GO:0005506">
    <property type="term" value="F:iron ion binding"/>
    <property type="evidence" value="ECO:0007669"/>
    <property type="project" value="InterPro"/>
</dbReference>
<dbReference type="PANTHER" id="PTHR24300">
    <property type="entry name" value="CYTOCHROME P450 508A4-RELATED"/>
    <property type="match status" value="1"/>
</dbReference>
<keyword evidence="2 5" id="KW-0479">Metal-binding</keyword>
<dbReference type="Pfam" id="PF00067">
    <property type="entry name" value="p450"/>
    <property type="match status" value="1"/>
</dbReference>
<name>A0A7R9PYR2_9ACAR</name>
<dbReference type="GO" id="GO:0020037">
    <property type="term" value="F:heme binding"/>
    <property type="evidence" value="ECO:0007669"/>
    <property type="project" value="InterPro"/>
</dbReference>
<dbReference type="InterPro" id="IPR001128">
    <property type="entry name" value="Cyt_P450"/>
</dbReference>
<keyword evidence="8" id="KW-1185">Reference proteome</keyword>
<proteinExistence type="inferred from homology"/>
<dbReference type="AlphaFoldDB" id="A0A7R9PYR2"/>
<evidence type="ECO:0000256" key="6">
    <source>
        <dbReference type="RuleBase" id="RU000461"/>
    </source>
</evidence>
<keyword evidence="4 6" id="KW-0503">Monooxygenase</keyword>
<dbReference type="Gene3D" id="1.10.630.10">
    <property type="entry name" value="Cytochrome P450"/>
    <property type="match status" value="1"/>
</dbReference>
<dbReference type="InterPro" id="IPR017972">
    <property type="entry name" value="Cyt_P450_CS"/>
</dbReference>
<gene>
    <name evidence="7" type="ORF">OSB1V03_LOCUS6163</name>
</gene>
<dbReference type="PRINTS" id="PR00463">
    <property type="entry name" value="EP450I"/>
</dbReference>
<dbReference type="Proteomes" id="UP000759131">
    <property type="component" value="Unassembled WGS sequence"/>
</dbReference>
<keyword evidence="6" id="KW-0560">Oxidoreductase</keyword>
<evidence type="ECO:0000256" key="4">
    <source>
        <dbReference type="ARBA" id="ARBA00023033"/>
    </source>
</evidence>
<evidence type="ECO:0008006" key="9">
    <source>
        <dbReference type="Google" id="ProtNLM"/>
    </source>
</evidence>
<feature type="binding site" description="axial binding residue" evidence="5">
    <location>
        <position position="344"/>
    </location>
    <ligand>
        <name>heme</name>
        <dbReference type="ChEBI" id="CHEBI:30413"/>
    </ligand>
    <ligandPart>
        <name>Fe</name>
        <dbReference type="ChEBI" id="CHEBI:18248"/>
    </ligandPart>
</feature>
<feature type="non-terminal residue" evidence="7">
    <location>
        <position position="391"/>
    </location>
</feature>
<evidence type="ECO:0000313" key="7">
    <source>
        <dbReference type="EMBL" id="CAD7625730.1"/>
    </source>
</evidence>
<dbReference type="PANTHER" id="PTHR24300:SF397">
    <property type="entry name" value="CYTOCHROME P450 2U1"/>
    <property type="match status" value="1"/>
</dbReference>
<comment type="cofactor">
    <cofactor evidence="5">
        <name>heme</name>
        <dbReference type="ChEBI" id="CHEBI:30413"/>
    </cofactor>
</comment>
<dbReference type="GO" id="GO:0004497">
    <property type="term" value="F:monooxygenase activity"/>
    <property type="evidence" value="ECO:0007669"/>
    <property type="project" value="UniProtKB-KW"/>
</dbReference>
<keyword evidence="5 6" id="KW-0349">Heme</keyword>
<dbReference type="InterPro" id="IPR036396">
    <property type="entry name" value="Cyt_P450_sf"/>
</dbReference>
<evidence type="ECO:0000256" key="2">
    <source>
        <dbReference type="ARBA" id="ARBA00022723"/>
    </source>
</evidence>